<keyword evidence="3 5" id="KW-0547">Nucleotide-binding</keyword>
<dbReference type="InParanoid" id="B8BZT4"/>
<gene>
    <name evidence="10" type="primary">ACS2_2</name>
    <name evidence="10" type="ORF">THAPSDRAFT_270246</name>
</gene>
<dbReference type="SUPFAM" id="SSF56801">
    <property type="entry name" value="Acetyl-CoA synthetase-like"/>
    <property type="match status" value="1"/>
</dbReference>
<keyword evidence="6" id="KW-0732">Signal</keyword>
<name>B8BZT4_THAPS</name>
<dbReference type="InterPro" id="IPR032387">
    <property type="entry name" value="ACAS_N"/>
</dbReference>
<dbReference type="Pfam" id="PF00501">
    <property type="entry name" value="AMP-binding"/>
    <property type="match status" value="1"/>
</dbReference>
<comment type="catalytic activity">
    <reaction evidence="5">
        <text>acetate + ATP + CoA = acetyl-CoA + AMP + diphosphate</text>
        <dbReference type="Rhea" id="RHEA:23176"/>
        <dbReference type="ChEBI" id="CHEBI:30089"/>
        <dbReference type="ChEBI" id="CHEBI:30616"/>
        <dbReference type="ChEBI" id="CHEBI:33019"/>
        <dbReference type="ChEBI" id="CHEBI:57287"/>
        <dbReference type="ChEBI" id="CHEBI:57288"/>
        <dbReference type="ChEBI" id="CHEBI:456215"/>
        <dbReference type="EC" id="6.2.1.1"/>
    </reaction>
</comment>
<evidence type="ECO:0000256" key="6">
    <source>
        <dbReference type="SAM" id="SignalP"/>
    </source>
</evidence>
<dbReference type="EC" id="6.2.1.1" evidence="5"/>
<reference evidence="10 11" key="1">
    <citation type="journal article" date="2004" name="Science">
        <title>The genome of the diatom Thalassiosira pseudonana: ecology, evolution, and metabolism.</title>
        <authorList>
            <person name="Armbrust E.V."/>
            <person name="Berges J.A."/>
            <person name="Bowler C."/>
            <person name="Green B.R."/>
            <person name="Martinez D."/>
            <person name="Putnam N.H."/>
            <person name="Zhou S."/>
            <person name="Allen A.E."/>
            <person name="Apt K.E."/>
            <person name="Bechner M."/>
            <person name="Brzezinski M.A."/>
            <person name="Chaal B.K."/>
            <person name="Chiovitti A."/>
            <person name="Davis A.K."/>
            <person name="Demarest M.S."/>
            <person name="Detter J.C."/>
            <person name="Glavina T."/>
            <person name="Goodstein D."/>
            <person name="Hadi M.Z."/>
            <person name="Hellsten U."/>
            <person name="Hildebrand M."/>
            <person name="Jenkins B.D."/>
            <person name="Jurka J."/>
            <person name="Kapitonov V.V."/>
            <person name="Kroger N."/>
            <person name="Lau W.W."/>
            <person name="Lane T.W."/>
            <person name="Larimer F.W."/>
            <person name="Lippmeier J.C."/>
            <person name="Lucas S."/>
            <person name="Medina M."/>
            <person name="Montsant A."/>
            <person name="Obornik M."/>
            <person name="Parker M.S."/>
            <person name="Palenik B."/>
            <person name="Pazour G.J."/>
            <person name="Richardson P.M."/>
            <person name="Rynearson T.A."/>
            <person name="Saito M.A."/>
            <person name="Schwartz D.C."/>
            <person name="Thamatrakoln K."/>
            <person name="Valentin K."/>
            <person name="Vardi A."/>
            <person name="Wilkerson F.P."/>
            <person name="Rokhsar D.S."/>
        </authorList>
    </citation>
    <scope>NUCLEOTIDE SEQUENCE [LARGE SCALE GENOMIC DNA]</scope>
    <source>
        <strain evidence="10 11">CCMP1335</strain>
    </source>
</reference>
<dbReference type="Pfam" id="PF16177">
    <property type="entry name" value="ACAS_N"/>
    <property type="match status" value="1"/>
</dbReference>
<evidence type="ECO:0000256" key="3">
    <source>
        <dbReference type="ARBA" id="ARBA00022741"/>
    </source>
</evidence>
<dbReference type="FunCoup" id="B8BZT4">
    <property type="interactions" value="241"/>
</dbReference>
<feature type="signal peptide" evidence="6">
    <location>
        <begin position="1"/>
        <end position="20"/>
    </location>
</feature>
<dbReference type="EMBL" id="CM000641">
    <property type="protein sequence ID" value="EED93402.1"/>
    <property type="molecule type" value="Genomic_DNA"/>
</dbReference>
<reference evidence="10 11" key="2">
    <citation type="journal article" date="2008" name="Nature">
        <title>The Phaeodactylum genome reveals the evolutionary history of diatom genomes.</title>
        <authorList>
            <person name="Bowler C."/>
            <person name="Allen A.E."/>
            <person name="Badger J.H."/>
            <person name="Grimwood J."/>
            <person name="Jabbari K."/>
            <person name="Kuo A."/>
            <person name="Maheswari U."/>
            <person name="Martens C."/>
            <person name="Maumus F."/>
            <person name="Otillar R.P."/>
            <person name="Rayko E."/>
            <person name="Salamov A."/>
            <person name="Vandepoele K."/>
            <person name="Beszteri B."/>
            <person name="Gruber A."/>
            <person name="Heijde M."/>
            <person name="Katinka M."/>
            <person name="Mock T."/>
            <person name="Valentin K."/>
            <person name="Verret F."/>
            <person name="Berges J.A."/>
            <person name="Brownlee C."/>
            <person name="Cadoret J.P."/>
            <person name="Chiovitti A."/>
            <person name="Choi C.J."/>
            <person name="Coesel S."/>
            <person name="De Martino A."/>
            <person name="Detter J.C."/>
            <person name="Durkin C."/>
            <person name="Falciatore A."/>
            <person name="Fournet J."/>
            <person name="Haruta M."/>
            <person name="Huysman M.J."/>
            <person name="Jenkins B.D."/>
            <person name="Jiroutova K."/>
            <person name="Jorgensen R.E."/>
            <person name="Joubert Y."/>
            <person name="Kaplan A."/>
            <person name="Kroger N."/>
            <person name="Kroth P.G."/>
            <person name="La Roche J."/>
            <person name="Lindquist E."/>
            <person name="Lommer M."/>
            <person name="Martin-Jezequel V."/>
            <person name="Lopez P.J."/>
            <person name="Lucas S."/>
            <person name="Mangogna M."/>
            <person name="McGinnis K."/>
            <person name="Medlin L.K."/>
            <person name="Montsant A."/>
            <person name="Oudot-Le Secq M.P."/>
            <person name="Napoli C."/>
            <person name="Obornik M."/>
            <person name="Parker M.S."/>
            <person name="Petit J.L."/>
            <person name="Porcel B.M."/>
            <person name="Poulsen N."/>
            <person name="Robison M."/>
            <person name="Rychlewski L."/>
            <person name="Rynearson T.A."/>
            <person name="Schmutz J."/>
            <person name="Shapiro H."/>
            <person name="Siaut M."/>
            <person name="Stanley M."/>
            <person name="Sussman M.R."/>
            <person name="Taylor A.R."/>
            <person name="Vardi A."/>
            <person name="von Dassow P."/>
            <person name="Vyverman W."/>
            <person name="Willis A."/>
            <person name="Wyrwicz L.S."/>
            <person name="Rokhsar D.S."/>
            <person name="Weissenbach J."/>
            <person name="Armbrust E.V."/>
            <person name="Green B.R."/>
            <person name="Van de Peer Y."/>
            <person name="Grigoriev I.V."/>
        </authorList>
    </citation>
    <scope>NUCLEOTIDE SEQUENCE [LARGE SCALE GENOMIC DNA]</scope>
    <source>
        <strain evidence="10 11">CCMP1335</strain>
    </source>
</reference>
<dbReference type="Gene3D" id="3.30.300.30">
    <property type="match status" value="1"/>
</dbReference>
<dbReference type="PANTHER" id="PTHR24095">
    <property type="entry name" value="ACETYL-COENZYME A SYNTHETASE"/>
    <property type="match status" value="1"/>
</dbReference>
<dbReference type="RefSeq" id="XP_002289865.1">
    <property type="nucleotide sequence ID" value="XM_002289829.1"/>
</dbReference>
<sequence length="731" mass="80402">MLSKAAFVLLLNLSTTGVDAFAPTSLNRLVSRSINIGTGHYKLASTKEGDGDEPDHMPELREIAPTFDAKISNTAFERYKSDYAYSLSHNARYWNEKATSLLTWEHYPYNSDNCDGVLTGGFKHGDIAWFQGAKLNVCYNAIDRHAQNPAKKDQVAMIYEGDEPGHVLKYTYSDMLRHVSEIANALKSQGVKKGDVVTIYMPMIPQLPMTILACARIGAIHSVVFAGFSSEALSARISASNSKFVATADNGMRGSKLIGLKKIVDDAIEKNDCSDIVEKVLMFERERSVAPPGSDVKDSSDEPTINWNNERDVNMNDILPKQRPYCPPESMDAEDELFILYTSGSTGQPKGLVHTTGGYALYAAHTTQTTFDLQPNDIFACVADCGWITGHTYVVYGPLLSGGTTVLFESTPLYPDAGRYWEMIQRHQISVFYTAPTAIRSLIRFGDEVPKKYDLSSLRILGSVGEPINPAAWSWYYEAVGQEKCTIVDTYWQTETGAHIVTNIPGVTPMKPGSCTLPLYGIDTVVLDPMTGDIIEGNDVEGVLAIRSPWPGIARTCLGDHERYLTTYLKPYKNYYFTGDAVYRDKDGFYFITGRVDDVLNVSGHRIGTAEVESALVKHPSIAQAAVVGRPHPIKGEAIIAFATPTESNNEDDDELVKELRLMVRTEIGPFAAPDVICITPSLPMTRSGKIMRRVLRKISAGEADQLGDVSTLADPSVVDVLIELIAEHDA</sequence>
<evidence type="ECO:0000313" key="10">
    <source>
        <dbReference type="EMBL" id="EED93402.1"/>
    </source>
</evidence>
<dbReference type="GO" id="GO:0005524">
    <property type="term" value="F:ATP binding"/>
    <property type="evidence" value="ECO:0007669"/>
    <property type="project" value="UniProtKB-UniRule"/>
</dbReference>
<dbReference type="PaxDb" id="35128-Thaps33454"/>
<dbReference type="NCBIfam" id="NF001208">
    <property type="entry name" value="PRK00174.1"/>
    <property type="match status" value="1"/>
</dbReference>
<dbReference type="InterPro" id="IPR000873">
    <property type="entry name" value="AMP-dep_synth/lig_dom"/>
</dbReference>
<dbReference type="InterPro" id="IPR020845">
    <property type="entry name" value="AMP-binding_CS"/>
</dbReference>
<dbReference type="FunFam" id="3.40.50.12780:FF:000001">
    <property type="entry name" value="Acetyl-coenzyme A synthetase"/>
    <property type="match status" value="1"/>
</dbReference>
<evidence type="ECO:0000259" key="7">
    <source>
        <dbReference type="Pfam" id="PF00501"/>
    </source>
</evidence>
<dbReference type="PANTHER" id="PTHR24095:SF14">
    <property type="entry name" value="ACETYL-COENZYME A SYNTHETASE 1"/>
    <property type="match status" value="1"/>
</dbReference>
<evidence type="ECO:0000313" key="11">
    <source>
        <dbReference type="Proteomes" id="UP000001449"/>
    </source>
</evidence>
<comment type="similarity">
    <text evidence="1 5">Belongs to the ATP-dependent AMP-binding enzyme family.</text>
</comment>
<dbReference type="AlphaFoldDB" id="B8BZT4"/>
<organism evidence="10 11">
    <name type="scientific">Thalassiosira pseudonana</name>
    <name type="common">Marine diatom</name>
    <name type="synonym">Cyclotella nana</name>
    <dbReference type="NCBI Taxonomy" id="35128"/>
    <lineage>
        <taxon>Eukaryota</taxon>
        <taxon>Sar</taxon>
        <taxon>Stramenopiles</taxon>
        <taxon>Ochrophyta</taxon>
        <taxon>Bacillariophyta</taxon>
        <taxon>Coscinodiscophyceae</taxon>
        <taxon>Thalassiosirophycidae</taxon>
        <taxon>Thalassiosirales</taxon>
        <taxon>Thalassiosiraceae</taxon>
        <taxon>Thalassiosira</taxon>
    </lineage>
</organism>
<dbReference type="InterPro" id="IPR025110">
    <property type="entry name" value="AMP-bd_C"/>
</dbReference>
<dbReference type="GO" id="GO:0003987">
    <property type="term" value="F:acetate-CoA ligase activity"/>
    <property type="evidence" value="ECO:0000318"/>
    <property type="project" value="GO_Central"/>
</dbReference>
<evidence type="ECO:0000256" key="5">
    <source>
        <dbReference type="RuleBase" id="RU361147"/>
    </source>
</evidence>
<evidence type="ECO:0000256" key="4">
    <source>
        <dbReference type="ARBA" id="ARBA00022840"/>
    </source>
</evidence>
<proteinExistence type="inferred from homology"/>
<dbReference type="InterPro" id="IPR011904">
    <property type="entry name" value="Ac_CoA_lig"/>
</dbReference>
<dbReference type="InterPro" id="IPR045851">
    <property type="entry name" value="AMP-bd_C_sf"/>
</dbReference>
<feature type="domain" description="AMP-binding enzyme C-terminal" evidence="8">
    <location>
        <begin position="611"/>
        <end position="690"/>
    </location>
</feature>
<keyword evidence="11" id="KW-1185">Reference proteome</keyword>
<keyword evidence="2 5" id="KW-0436">Ligase</keyword>
<dbReference type="CDD" id="cd05966">
    <property type="entry name" value="ACS"/>
    <property type="match status" value="1"/>
</dbReference>
<dbReference type="STRING" id="35128.B8BZT4"/>
<evidence type="ECO:0000259" key="8">
    <source>
        <dbReference type="Pfam" id="PF13193"/>
    </source>
</evidence>
<dbReference type="NCBIfam" id="TIGR02188">
    <property type="entry name" value="Ac_CoA_lig_AcsA"/>
    <property type="match status" value="1"/>
</dbReference>
<evidence type="ECO:0000256" key="2">
    <source>
        <dbReference type="ARBA" id="ARBA00022598"/>
    </source>
</evidence>
<dbReference type="KEGG" id="tps:THAPSDRAFT_270246"/>
<dbReference type="GO" id="GO:0019427">
    <property type="term" value="P:acetyl-CoA biosynthetic process from acetate"/>
    <property type="evidence" value="ECO:0007669"/>
    <property type="project" value="InterPro"/>
</dbReference>
<accession>B8BZT4</accession>
<dbReference type="InterPro" id="IPR042099">
    <property type="entry name" value="ANL_N_sf"/>
</dbReference>
<evidence type="ECO:0000256" key="1">
    <source>
        <dbReference type="ARBA" id="ARBA00006432"/>
    </source>
</evidence>
<dbReference type="GeneID" id="7448843"/>
<feature type="domain" description="Acetyl-coenzyme A synthetase N-terminal" evidence="9">
    <location>
        <begin position="79"/>
        <end position="141"/>
    </location>
</feature>
<dbReference type="HOGENOM" id="CLU_000022_3_6_1"/>
<feature type="chain" id="PRO_5002869521" description="Acetyl-coenzyme A synthetase" evidence="6">
    <location>
        <begin position="21"/>
        <end position="731"/>
    </location>
</feature>
<dbReference type="Proteomes" id="UP000001449">
    <property type="component" value="Chromosome 4"/>
</dbReference>
<dbReference type="GO" id="GO:0006085">
    <property type="term" value="P:acetyl-CoA biosynthetic process"/>
    <property type="evidence" value="ECO:0000318"/>
    <property type="project" value="GO_Central"/>
</dbReference>
<keyword evidence="4 5" id="KW-0067">ATP-binding</keyword>
<evidence type="ECO:0000259" key="9">
    <source>
        <dbReference type="Pfam" id="PF16177"/>
    </source>
</evidence>
<dbReference type="Pfam" id="PF13193">
    <property type="entry name" value="AMP-binding_C"/>
    <property type="match status" value="1"/>
</dbReference>
<dbReference type="PROSITE" id="PS00455">
    <property type="entry name" value="AMP_BINDING"/>
    <property type="match status" value="1"/>
</dbReference>
<dbReference type="Gene3D" id="3.40.50.12780">
    <property type="entry name" value="N-terminal domain of ligase-like"/>
    <property type="match status" value="1"/>
</dbReference>
<feature type="domain" description="AMP-dependent synthetase/ligase" evidence="7">
    <location>
        <begin position="149"/>
        <end position="550"/>
    </location>
</feature>
<dbReference type="GO" id="GO:0016208">
    <property type="term" value="F:AMP binding"/>
    <property type="evidence" value="ECO:0007669"/>
    <property type="project" value="InterPro"/>
</dbReference>
<dbReference type="FunFam" id="3.30.300.30:FF:000004">
    <property type="entry name" value="Acetyl-coenzyme A synthetase"/>
    <property type="match status" value="1"/>
</dbReference>
<protein>
    <recommendedName>
        <fullName evidence="5">Acetyl-coenzyme A synthetase</fullName>
        <ecNumber evidence="5">6.2.1.1</ecNumber>
    </recommendedName>
</protein>
<dbReference type="eggNOG" id="KOG1175">
    <property type="taxonomic scope" value="Eukaryota"/>
</dbReference>